<dbReference type="EMBL" id="QGGR01000048">
    <property type="protein sequence ID" value="PWK28742.1"/>
    <property type="molecule type" value="Genomic_DNA"/>
</dbReference>
<comment type="caution">
    <text evidence="2">The sequence shown here is derived from an EMBL/GenBank/DDBJ whole genome shotgun (WGS) entry which is preliminary data.</text>
</comment>
<feature type="compositionally biased region" description="Basic residues" evidence="1">
    <location>
        <begin position="102"/>
        <end position="116"/>
    </location>
</feature>
<keyword evidence="3" id="KW-1185">Reference proteome</keyword>
<feature type="region of interest" description="Disordered" evidence="1">
    <location>
        <begin position="83"/>
        <end position="153"/>
    </location>
</feature>
<proteinExistence type="predicted"/>
<feature type="region of interest" description="Disordered" evidence="1">
    <location>
        <begin position="1"/>
        <end position="32"/>
    </location>
</feature>
<dbReference type="AlphaFoldDB" id="A0A316ECY7"/>
<organism evidence="2 3">
    <name type="scientific">Actinoplanes xinjiangensis</name>
    <dbReference type="NCBI Taxonomy" id="512350"/>
    <lineage>
        <taxon>Bacteria</taxon>
        <taxon>Bacillati</taxon>
        <taxon>Actinomycetota</taxon>
        <taxon>Actinomycetes</taxon>
        <taxon>Micromonosporales</taxon>
        <taxon>Micromonosporaceae</taxon>
        <taxon>Actinoplanes</taxon>
    </lineage>
</organism>
<sequence>MFTADSPKPDPGCTATRTPTLLRSRRRTRRSQWFRRPHRGRLRCHLVDLPRRKAAVMLIAHLSDPHIRTGPLAGEPAASLHHALGRHSSRISSSDPSDDRKPRRSRRSAGHLRRSRFLGDTTRHYLQRRLPRGDHHRAGLPPIRQPRRAPGRRATRMARHHAGAHRPDVPAFVCLHHPPIPIGIPFLDDNCITHSVSASHAAAVSVISDTADENTFPGFSSIPIAAVRARPTPPSRPMVNGHGRTSCRAELSASRD</sequence>
<protein>
    <submittedName>
        <fullName evidence="2">Uncharacterized protein</fullName>
    </submittedName>
</protein>
<accession>A0A316ECY7</accession>
<name>A0A316ECY7_9ACTN</name>
<evidence type="ECO:0000256" key="1">
    <source>
        <dbReference type="SAM" id="MobiDB-lite"/>
    </source>
</evidence>
<dbReference type="Proteomes" id="UP000245697">
    <property type="component" value="Unassembled WGS sequence"/>
</dbReference>
<evidence type="ECO:0000313" key="3">
    <source>
        <dbReference type="Proteomes" id="UP000245697"/>
    </source>
</evidence>
<evidence type="ECO:0000313" key="2">
    <source>
        <dbReference type="EMBL" id="PWK28742.1"/>
    </source>
</evidence>
<reference evidence="2 3" key="1">
    <citation type="submission" date="2018-05" db="EMBL/GenBank/DDBJ databases">
        <title>Genomic Encyclopedia of Archaeal and Bacterial Type Strains, Phase II (KMG-II): from individual species to whole genera.</title>
        <authorList>
            <person name="Goeker M."/>
        </authorList>
    </citation>
    <scope>NUCLEOTIDE SEQUENCE [LARGE SCALE GENOMIC DNA]</scope>
    <source>
        <strain evidence="2 3">DSM 45184</strain>
    </source>
</reference>
<gene>
    <name evidence="2" type="ORF">BC793_14847</name>
</gene>
<feature type="region of interest" description="Disordered" evidence="1">
    <location>
        <begin position="230"/>
        <end position="256"/>
    </location>
</feature>
<feature type="compositionally biased region" description="Basic residues" evidence="1">
    <location>
        <begin position="23"/>
        <end position="32"/>
    </location>
</feature>